<dbReference type="EMBL" id="AP017928">
    <property type="protein sequence ID" value="BBA36836.1"/>
    <property type="molecule type" value="Genomic_DNA"/>
</dbReference>
<dbReference type="Proteomes" id="UP000266313">
    <property type="component" value="Chromosome"/>
</dbReference>
<protein>
    <submittedName>
        <fullName evidence="1">Uncharacterized protein</fullName>
    </submittedName>
</protein>
<dbReference type="KEGG" id="mmai:sS8_4913"/>
<accession>A0A250KZ92</accession>
<evidence type="ECO:0000313" key="1">
    <source>
        <dbReference type="EMBL" id="BBA36836.1"/>
    </source>
</evidence>
<sequence length="83" mass="9388">MRAFVIGRDDWLGREDAFLRIVRADEEAACHQHGHCSILEKTLSAAFLVPMYGLTWQEAAYDAGFRAAPFSVCKAHVDIHFSY</sequence>
<organism evidence="1 2">
    <name type="scientific">Methylocaldum marinum</name>
    <dbReference type="NCBI Taxonomy" id="1432792"/>
    <lineage>
        <taxon>Bacteria</taxon>
        <taxon>Pseudomonadati</taxon>
        <taxon>Pseudomonadota</taxon>
        <taxon>Gammaproteobacteria</taxon>
        <taxon>Methylococcales</taxon>
        <taxon>Methylococcaceae</taxon>
        <taxon>Methylocaldum</taxon>
    </lineage>
</organism>
<evidence type="ECO:0000313" key="2">
    <source>
        <dbReference type="Proteomes" id="UP000266313"/>
    </source>
</evidence>
<proteinExistence type="predicted"/>
<dbReference type="AlphaFoldDB" id="A0A250KZ92"/>
<gene>
    <name evidence="1" type="ORF">sS8_4913</name>
</gene>
<name>A0A250KZ92_9GAMM</name>
<keyword evidence="2" id="KW-1185">Reference proteome</keyword>
<reference evidence="1 2" key="1">
    <citation type="submission" date="2016-12" db="EMBL/GenBank/DDBJ databases">
        <title>Genome sequencing of Methylocaldum marinum.</title>
        <authorList>
            <person name="Takeuchi M."/>
            <person name="Kamagata Y."/>
            <person name="Hiraoka S."/>
            <person name="Oshima K."/>
            <person name="Hattori M."/>
            <person name="Iwasaki W."/>
        </authorList>
    </citation>
    <scope>NUCLEOTIDE SEQUENCE [LARGE SCALE GENOMIC DNA]</scope>
    <source>
        <strain evidence="1 2">S8</strain>
    </source>
</reference>